<proteinExistence type="predicted"/>
<evidence type="ECO:0000256" key="1">
    <source>
        <dbReference type="SAM" id="Coils"/>
    </source>
</evidence>
<dbReference type="NCBIfam" id="TIGR04313">
    <property type="entry name" value="aro_clust_Mycop"/>
    <property type="match status" value="1"/>
</dbReference>
<keyword evidence="2" id="KW-0812">Transmembrane</keyword>
<keyword evidence="1" id="KW-0175">Coiled coil</keyword>
<gene>
    <name evidence="3" type="ORF">MFERI14822_00869</name>
</gene>
<evidence type="ECO:0000313" key="4">
    <source>
        <dbReference type="Proteomes" id="UP001178743"/>
    </source>
</evidence>
<keyword evidence="2" id="KW-1133">Transmembrane helix</keyword>
<dbReference type="RefSeq" id="WP_278307524.1">
    <property type="nucleotide sequence ID" value="NZ_CP104008.1"/>
</dbReference>
<sequence>MNKNKKTLIKISVGFAILPFLILPSLFFINNKQTNLNLIRPQGFDVFDNLNNDKEVITKKLLNALVEAVFGDDKVKQQDFVKNQDENKEQLFKQVKELTNKYKKSKEQNDLKNLKEFYSTNWLFFLKNLDKFELQFIEYWKLESKNGKEMHSDSFLNALKNKQKPFANYSFLNNNLEQIHRGSETEDLTDLSVFYLKKEKFIIRTIIDNKNRKLNIDKFILFYESPINRITIPTISNAIHIGVFHNQKDGYESFEKNIVGAYGYAWDGILLLKE</sequence>
<protein>
    <submittedName>
        <fullName evidence="3">Uncharacterized protein</fullName>
    </submittedName>
</protein>
<dbReference type="AlphaFoldDB" id="A0AAX3TG11"/>
<dbReference type="EMBL" id="CP104008">
    <property type="protein sequence ID" value="WFQ93076.1"/>
    <property type="molecule type" value="Genomic_DNA"/>
</dbReference>
<accession>A0AAX3TG11</accession>
<evidence type="ECO:0000256" key="2">
    <source>
        <dbReference type="SAM" id="Phobius"/>
    </source>
</evidence>
<reference evidence="3" key="1">
    <citation type="submission" date="2022-06" db="EMBL/GenBank/DDBJ databases">
        <title>Comparative genomic analysis of Mycoplasma feriruminatoris and the Mycoplasma mycoides cluster.</title>
        <authorList>
            <person name="Baby V."/>
            <person name="Ambroset C."/>
            <person name="Gaurivaud P."/>
            <person name="Boury C."/>
            <person name="Guichoux E."/>
            <person name="Lartigue C."/>
            <person name="Tardy F."/>
            <person name="Sirand-Pugnet P."/>
        </authorList>
    </citation>
    <scope>NUCLEOTIDE SEQUENCE</scope>
    <source>
        <strain evidence="3">L14822</strain>
    </source>
</reference>
<dbReference type="InterPro" id="IPR027593">
    <property type="entry name" value="Aro_clust"/>
</dbReference>
<organism evidence="3 4">
    <name type="scientific">Mycoplasma feriruminatoris</name>
    <dbReference type="NCBI Taxonomy" id="1179777"/>
    <lineage>
        <taxon>Bacteria</taxon>
        <taxon>Bacillati</taxon>
        <taxon>Mycoplasmatota</taxon>
        <taxon>Mollicutes</taxon>
        <taxon>Mycoplasmataceae</taxon>
        <taxon>Mycoplasma</taxon>
    </lineage>
</organism>
<name>A0AAX3TG11_9MOLU</name>
<feature type="coiled-coil region" evidence="1">
    <location>
        <begin position="81"/>
        <end position="115"/>
    </location>
</feature>
<dbReference type="Proteomes" id="UP001178743">
    <property type="component" value="Chromosome"/>
</dbReference>
<feature type="transmembrane region" description="Helical" evidence="2">
    <location>
        <begin position="7"/>
        <end position="29"/>
    </location>
</feature>
<keyword evidence="2" id="KW-0472">Membrane</keyword>
<evidence type="ECO:0000313" key="3">
    <source>
        <dbReference type="EMBL" id="WFQ93076.1"/>
    </source>
</evidence>